<accession>A0A0L0FIU8</accession>
<dbReference type="AlphaFoldDB" id="A0A0L0FIU8"/>
<feature type="compositionally biased region" description="Basic and acidic residues" evidence="1">
    <location>
        <begin position="23"/>
        <end position="46"/>
    </location>
</feature>
<feature type="region of interest" description="Disordered" evidence="1">
    <location>
        <begin position="83"/>
        <end position="154"/>
    </location>
</feature>
<evidence type="ECO:0000313" key="3">
    <source>
        <dbReference type="Proteomes" id="UP000054560"/>
    </source>
</evidence>
<dbReference type="RefSeq" id="XP_014150572.1">
    <property type="nucleotide sequence ID" value="XM_014295097.1"/>
</dbReference>
<proteinExistence type="predicted"/>
<evidence type="ECO:0000313" key="2">
    <source>
        <dbReference type="EMBL" id="KNC76670.1"/>
    </source>
</evidence>
<feature type="compositionally biased region" description="Polar residues" evidence="1">
    <location>
        <begin position="111"/>
        <end position="121"/>
    </location>
</feature>
<name>A0A0L0FIU8_9EUKA</name>
<feature type="compositionally biased region" description="Basic and acidic residues" evidence="1">
    <location>
        <begin position="83"/>
        <end position="92"/>
    </location>
</feature>
<protein>
    <submittedName>
        <fullName evidence="2">Uncharacterized protein</fullName>
    </submittedName>
</protein>
<evidence type="ECO:0000256" key="1">
    <source>
        <dbReference type="SAM" id="MobiDB-lite"/>
    </source>
</evidence>
<organism evidence="2 3">
    <name type="scientific">Sphaeroforma arctica JP610</name>
    <dbReference type="NCBI Taxonomy" id="667725"/>
    <lineage>
        <taxon>Eukaryota</taxon>
        <taxon>Ichthyosporea</taxon>
        <taxon>Ichthyophonida</taxon>
        <taxon>Sphaeroforma</taxon>
    </lineage>
</organism>
<feature type="compositionally biased region" description="Basic and acidic residues" evidence="1">
    <location>
        <begin position="100"/>
        <end position="110"/>
    </location>
</feature>
<feature type="region of interest" description="Disordered" evidence="1">
    <location>
        <begin position="1"/>
        <end position="59"/>
    </location>
</feature>
<feature type="compositionally biased region" description="Polar residues" evidence="1">
    <location>
        <begin position="47"/>
        <end position="59"/>
    </location>
</feature>
<keyword evidence="3" id="KW-1185">Reference proteome</keyword>
<dbReference type="GeneID" id="25911345"/>
<reference evidence="2 3" key="1">
    <citation type="submission" date="2011-02" db="EMBL/GenBank/DDBJ databases">
        <title>The Genome Sequence of Sphaeroforma arctica JP610.</title>
        <authorList>
            <consortium name="The Broad Institute Genome Sequencing Platform"/>
            <person name="Russ C."/>
            <person name="Cuomo C."/>
            <person name="Young S.K."/>
            <person name="Zeng Q."/>
            <person name="Gargeya S."/>
            <person name="Alvarado L."/>
            <person name="Berlin A."/>
            <person name="Chapman S.B."/>
            <person name="Chen Z."/>
            <person name="Freedman E."/>
            <person name="Gellesch M."/>
            <person name="Goldberg J."/>
            <person name="Griggs A."/>
            <person name="Gujja S."/>
            <person name="Heilman E."/>
            <person name="Heiman D."/>
            <person name="Howarth C."/>
            <person name="Mehta T."/>
            <person name="Neiman D."/>
            <person name="Pearson M."/>
            <person name="Roberts A."/>
            <person name="Saif S."/>
            <person name="Shea T."/>
            <person name="Shenoy N."/>
            <person name="Sisk P."/>
            <person name="Stolte C."/>
            <person name="Sykes S."/>
            <person name="White J."/>
            <person name="Yandava C."/>
            <person name="Burger G."/>
            <person name="Gray M.W."/>
            <person name="Holland P.W.H."/>
            <person name="King N."/>
            <person name="Lang F.B.F."/>
            <person name="Roger A.J."/>
            <person name="Ruiz-Trillo I."/>
            <person name="Haas B."/>
            <person name="Nusbaum C."/>
            <person name="Birren B."/>
        </authorList>
    </citation>
    <scope>NUCLEOTIDE SEQUENCE [LARGE SCALE GENOMIC DNA]</scope>
    <source>
        <strain evidence="2 3">JP610</strain>
    </source>
</reference>
<dbReference type="Proteomes" id="UP000054560">
    <property type="component" value="Unassembled WGS sequence"/>
</dbReference>
<feature type="compositionally biased region" description="Polar residues" evidence="1">
    <location>
        <begin position="137"/>
        <end position="149"/>
    </location>
</feature>
<gene>
    <name evidence="2" type="ORF">SARC_10841</name>
</gene>
<dbReference type="EMBL" id="KQ243007">
    <property type="protein sequence ID" value="KNC76670.1"/>
    <property type="molecule type" value="Genomic_DNA"/>
</dbReference>
<sequence length="186" mass="20270">MDETIGDDTPGYVRQNSELMDATEIRQKLSDRKKAEDLLKEEERKAQNSSPVTPYINTTPSRAPVFIGIHHTILAKEVDTDATTDADKDDNGHSPAHTETQTHTDNHTESDASTASGTSVMANPPPFTGIHGMVQNGDVSVSGGTNSTAPEKPDYRMDMLMDIFRKESINGHLNCTGPCCKTKRPS</sequence>